<protein>
    <recommendedName>
        <fullName evidence="4">ATPase</fullName>
    </recommendedName>
</protein>
<dbReference type="InterPro" id="IPR023393">
    <property type="entry name" value="START-like_dom_sf"/>
</dbReference>
<evidence type="ECO:0000256" key="1">
    <source>
        <dbReference type="SAM" id="SignalP"/>
    </source>
</evidence>
<accession>A0A2T4D3M9</accession>
<feature type="non-terminal residue" evidence="2">
    <location>
        <position position="123"/>
    </location>
</feature>
<proteinExistence type="predicted"/>
<comment type="caution">
    <text evidence="2">The sequence shown here is derived from an EMBL/GenBank/DDBJ whole genome shotgun (WGS) entry which is preliminary data.</text>
</comment>
<sequence length="123" mass="13080">MNPRNTPKTLAVAGVFIAAALSVQTVFAAETTSSPVVDAAPNGFSLQFEQTISATPEQVYQALTQDIGQWWLAAHTWYGSSAQMTLAATAGGCFCEIAPDGRETEHLRVVKVEPNQLIRLSGG</sequence>
<feature type="chain" id="PRO_5015641742" description="ATPase" evidence="1">
    <location>
        <begin position="29"/>
        <end position="123"/>
    </location>
</feature>
<organism evidence="2 3">
    <name type="scientific">Pseudidiomarina aestuarii</name>
    <dbReference type="NCBI Taxonomy" id="624146"/>
    <lineage>
        <taxon>Bacteria</taxon>
        <taxon>Pseudomonadati</taxon>
        <taxon>Pseudomonadota</taxon>
        <taxon>Gammaproteobacteria</taxon>
        <taxon>Alteromonadales</taxon>
        <taxon>Idiomarinaceae</taxon>
        <taxon>Pseudidiomarina</taxon>
    </lineage>
</organism>
<dbReference type="AlphaFoldDB" id="A0A2T4D3M9"/>
<dbReference type="EMBL" id="PYVF01000063">
    <property type="protein sequence ID" value="PTB88434.1"/>
    <property type="molecule type" value="Genomic_DNA"/>
</dbReference>
<evidence type="ECO:0000313" key="3">
    <source>
        <dbReference type="Proteomes" id="UP000242087"/>
    </source>
</evidence>
<gene>
    <name evidence="2" type="ORF">C9927_04170</name>
</gene>
<feature type="signal peptide" evidence="1">
    <location>
        <begin position="1"/>
        <end position="28"/>
    </location>
</feature>
<evidence type="ECO:0008006" key="4">
    <source>
        <dbReference type="Google" id="ProtNLM"/>
    </source>
</evidence>
<dbReference type="Gene3D" id="3.30.530.20">
    <property type="match status" value="1"/>
</dbReference>
<dbReference type="SUPFAM" id="SSF55961">
    <property type="entry name" value="Bet v1-like"/>
    <property type="match status" value="1"/>
</dbReference>
<reference evidence="2 3" key="1">
    <citation type="submission" date="2018-03" db="EMBL/GenBank/DDBJ databases">
        <title>Cross-interface Injection: A General Nanoliter Liquid Handling Method Applied to Single Cells Genome Amplification Automated Nanoliter Liquid Handling Applied to Single Cell Multiple Displacement Amplification.</title>
        <authorList>
            <person name="Yun J."/>
            <person name="Xu P."/>
            <person name="Xu J."/>
            <person name="Dai X."/>
            <person name="Wang Y."/>
            <person name="Zheng X."/>
            <person name="Cao C."/>
            <person name="Yi Q."/>
            <person name="Zhu Y."/>
            <person name="Wang L."/>
            <person name="Dong Z."/>
            <person name="Huang Y."/>
            <person name="Huang L."/>
            <person name="Du W."/>
        </authorList>
    </citation>
    <scope>NUCLEOTIDE SEQUENCE [LARGE SCALE GENOMIC DNA]</scope>
    <source>
        <strain evidence="2 3">A12-4</strain>
    </source>
</reference>
<evidence type="ECO:0000313" key="2">
    <source>
        <dbReference type="EMBL" id="PTB88434.1"/>
    </source>
</evidence>
<dbReference type="Proteomes" id="UP000242087">
    <property type="component" value="Unassembled WGS sequence"/>
</dbReference>
<name>A0A2T4D3M9_9GAMM</name>
<keyword evidence="1" id="KW-0732">Signal</keyword>